<keyword evidence="1" id="KW-0472">Membrane</keyword>
<comment type="caution">
    <text evidence="2">The sequence shown here is derived from an EMBL/GenBank/DDBJ whole genome shotgun (WGS) entry which is preliminary data.</text>
</comment>
<gene>
    <name evidence="2" type="ORF">TrLO_g9927</name>
</gene>
<dbReference type="Proteomes" id="UP001165122">
    <property type="component" value="Unassembled WGS sequence"/>
</dbReference>
<accession>A0A9W7A5D5</accession>
<name>A0A9W7A5D5_9STRA</name>
<feature type="transmembrane region" description="Helical" evidence="1">
    <location>
        <begin position="115"/>
        <end position="136"/>
    </location>
</feature>
<keyword evidence="1" id="KW-0812">Transmembrane</keyword>
<proteinExistence type="predicted"/>
<evidence type="ECO:0000313" key="2">
    <source>
        <dbReference type="EMBL" id="GMH61660.1"/>
    </source>
</evidence>
<dbReference type="OrthoDB" id="229807at2759"/>
<dbReference type="AlphaFoldDB" id="A0A9W7A5D5"/>
<evidence type="ECO:0000313" key="3">
    <source>
        <dbReference type="Proteomes" id="UP001165122"/>
    </source>
</evidence>
<keyword evidence="1" id="KW-1133">Transmembrane helix</keyword>
<sequence>MQGIADSVTQSLYFEFAGTAAELMLADAFLRGVTPIADTIQNMKAPFSKKANKVSPEKAREDDSVSLQRSFCETAMISLVICEPAALLISTSYWILMNSSAGEPGSPGIPVTQTLFNLAIMLFGELVVTDRILAYVSNRFSAISSI</sequence>
<protein>
    <submittedName>
        <fullName evidence="2">Uncharacterized protein</fullName>
    </submittedName>
</protein>
<evidence type="ECO:0000256" key="1">
    <source>
        <dbReference type="SAM" id="Phobius"/>
    </source>
</evidence>
<reference evidence="3" key="1">
    <citation type="journal article" date="2023" name="Commun. Biol.">
        <title>Genome analysis of Parmales, the sister group of diatoms, reveals the evolutionary specialization of diatoms from phago-mixotrophs to photoautotrophs.</title>
        <authorList>
            <person name="Ban H."/>
            <person name="Sato S."/>
            <person name="Yoshikawa S."/>
            <person name="Yamada K."/>
            <person name="Nakamura Y."/>
            <person name="Ichinomiya M."/>
            <person name="Sato N."/>
            <person name="Blanc-Mathieu R."/>
            <person name="Endo H."/>
            <person name="Kuwata A."/>
            <person name="Ogata H."/>
        </authorList>
    </citation>
    <scope>NUCLEOTIDE SEQUENCE [LARGE SCALE GENOMIC DNA]</scope>
    <source>
        <strain evidence="3">NIES 3700</strain>
    </source>
</reference>
<feature type="transmembrane region" description="Helical" evidence="1">
    <location>
        <begin position="75"/>
        <end position="95"/>
    </location>
</feature>
<organism evidence="2 3">
    <name type="scientific">Triparma laevis f. longispina</name>
    <dbReference type="NCBI Taxonomy" id="1714387"/>
    <lineage>
        <taxon>Eukaryota</taxon>
        <taxon>Sar</taxon>
        <taxon>Stramenopiles</taxon>
        <taxon>Ochrophyta</taxon>
        <taxon>Bolidophyceae</taxon>
        <taxon>Parmales</taxon>
        <taxon>Triparmaceae</taxon>
        <taxon>Triparma</taxon>
    </lineage>
</organism>
<keyword evidence="3" id="KW-1185">Reference proteome</keyword>
<dbReference type="EMBL" id="BRXW01000510">
    <property type="protein sequence ID" value="GMH61660.1"/>
    <property type="molecule type" value="Genomic_DNA"/>
</dbReference>